<evidence type="ECO:0000256" key="2">
    <source>
        <dbReference type="ARBA" id="ARBA00008240"/>
    </source>
</evidence>
<feature type="transmembrane region" description="Helical" evidence="9">
    <location>
        <begin position="330"/>
        <end position="355"/>
    </location>
</feature>
<comment type="similarity">
    <text evidence="2">Belongs to the major facilitator superfamily. Metabolite:H+ Symporter (MHS) family (TC 2.A.1.6) family.</text>
</comment>
<evidence type="ECO:0000256" key="1">
    <source>
        <dbReference type="ARBA" id="ARBA00004651"/>
    </source>
</evidence>
<accession>A0A0G3ER39</accession>
<organism evidence="11 12">
    <name type="scientific">Pandoraea thiooxydans</name>
    <dbReference type="NCBI Taxonomy" id="445709"/>
    <lineage>
        <taxon>Bacteria</taxon>
        <taxon>Pseudomonadati</taxon>
        <taxon>Pseudomonadota</taxon>
        <taxon>Betaproteobacteria</taxon>
        <taxon>Burkholderiales</taxon>
        <taxon>Burkholderiaceae</taxon>
        <taxon>Pandoraea</taxon>
    </lineage>
</organism>
<dbReference type="GO" id="GO:0015293">
    <property type="term" value="F:symporter activity"/>
    <property type="evidence" value="ECO:0007669"/>
    <property type="project" value="UniProtKB-KW"/>
</dbReference>
<evidence type="ECO:0000256" key="6">
    <source>
        <dbReference type="ARBA" id="ARBA00022847"/>
    </source>
</evidence>
<keyword evidence="12" id="KW-1185">Reference proteome</keyword>
<comment type="subcellular location">
    <subcellularLocation>
        <location evidence="1">Cell membrane</location>
        <topology evidence="1">Multi-pass membrane protein</topology>
    </subcellularLocation>
</comment>
<feature type="transmembrane region" description="Helical" evidence="9">
    <location>
        <begin position="108"/>
        <end position="130"/>
    </location>
</feature>
<evidence type="ECO:0000256" key="9">
    <source>
        <dbReference type="SAM" id="Phobius"/>
    </source>
</evidence>
<dbReference type="InterPro" id="IPR020846">
    <property type="entry name" value="MFS_dom"/>
</dbReference>
<dbReference type="Pfam" id="PF07690">
    <property type="entry name" value="MFS_1"/>
    <property type="match status" value="1"/>
</dbReference>
<dbReference type="PATRIC" id="fig|445709.3.peg.1267"/>
<keyword evidence="4" id="KW-1003">Cell membrane</keyword>
<sequence length="432" mass="46449">MQTQSTRQASAGAVFRVVSGNFLEMYDFMVYGFYASAIAKAMFPAHDPFVSLMLSLATFGMGFLMRPLGAIVLGSYMDTHGRRAGLIVTLSLMSIGVLLIALTPSYAAIGIAAPALVIFGRLLQGFSAGAESGGVSVYLSEIAPPGRRGFFVSWQSASQQISVLLAAVLGVVLRFSLSDAQMLAWGWRIPFLFGCGIIPVLFWIRRSVQESHVFKAQKRQSAGELFRSLGANWKIIFWSMLLVTLTSIMFYLITAYTPTFGRVELGLKPIDTFWVTICVALTTFTMIPVMAIVSDRVGRRPMLIGASLAIAVAAYPMMRWLIGAPSFGNLLLVEVAFAVLYATYQASLVVTLTEIIPANVRGTGFSLAYSLAQAIFGGFTPAICTALIHTTGNKAMPGAWLAAGALLALIATLVVVRGDLQTSESRSMPAMP</sequence>
<name>A0A0G3ER39_9BURK</name>
<dbReference type="InterPro" id="IPR005829">
    <property type="entry name" value="Sugar_transporter_CS"/>
</dbReference>
<keyword evidence="8 9" id="KW-0472">Membrane</keyword>
<keyword evidence="3" id="KW-0813">Transport</keyword>
<keyword evidence="6" id="KW-0769">Symport</keyword>
<feature type="transmembrane region" description="Helical" evidence="9">
    <location>
        <begin position="235"/>
        <end position="253"/>
    </location>
</feature>
<feature type="transmembrane region" description="Helical" evidence="9">
    <location>
        <begin position="84"/>
        <end position="102"/>
    </location>
</feature>
<dbReference type="STRING" id="445709.ABW99_05890"/>
<evidence type="ECO:0000256" key="8">
    <source>
        <dbReference type="ARBA" id="ARBA00023136"/>
    </source>
</evidence>
<feature type="transmembrane region" description="Helical" evidence="9">
    <location>
        <begin position="301"/>
        <end position="318"/>
    </location>
</feature>
<evidence type="ECO:0000256" key="3">
    <source>
        <dbReference type="ARBA" id="ARBA00022448"/>
    </source>
</evidence>
<dbReference type="PANTHER" id="PTHR43528">
    <property type="entry name" value="ALPHA-KETOGLUTARATE PERMEASE"/>
    <property type="match status" value="1"/>
</dbReference>
<dbReference type="GO" id="GO:0005886">
    <property type="term" value="C:plasma membrane"/>
    <property type="evidence" value="ECO:0007669"/>
    <property type="project" value="UniProtKB-SubCell"/>
</dbReference>
<dbReference type="PROSITE" id="PS00217">
    <property type="entry name" value="SUGAR_TRANSPORT_2"/>
    <property type="match status" value="1"/>
</dbReference>
<feature type="transmembrane region" description="Helical" evidence="9">
    <location>
        <begin position="151"/>
        <end position="173"/>
    </location>
</feature>
<reference evidence="12" key="1">
    <citation type="submission" date="2015-06" db="EMBL/GenBank/DDBJ databases">
        <authorList>
            <person name="Lim Y.L."/>
            <person name="Ee R."/>
            <person name="Yong D."/>
            <person name="How K.Y."/>
            <person name="Yin W.F."/>
            <person name="Chan K.G."/>
        </authorList>
    </citation>
    <scope>NUCLEOTIDE SEQUENCE [LARGE SCALE GENOMIC DNA]</scope>
    <source>
        <strain evidence="12">DSM 25325</strain>
    </source>
</reference>
<feature type="transmembrane region" description="Helical" evidence="9">
    <location>
        <begin position="395"/>
        <end position="416"/>
    </location>
</feature>
<protein>
    <submittedName>
        <fullName evidence="11">Citrate-proton symporter</fullName>
    </submittedName>
</protein>
<feature type="domain" description="Major facilitator superfamily (MFS) profile" evidence="10">
    <location>
        <begin position="13"/>
        <end position="420"/>
    </location>
</feature>
<feature type="transmembrane region" description="Helical" evidence="9">
    <location>
        <begin position="49"/>
        <end position="72"/>
    </location>
</feature>
<evidence type="ECO:0000259" key="10">
    <source>
        <dbReference type="PROSITE" id="PS50850"/>
    </source>
</evidence>
<dbReference type="RefSeq" id="WP_047213576.1">
    <property type="nucleotide sequence ID" value="NZ_CP011568.3"/>
</dbReference>
<dbReference type="KEGG" id="ptx:ABW99_05890"/>
<keyword evidence="5 9" id="KW-0812">Transmembrane</keyword>
<keyword evidence="7 9" id="KW-1133">Transmembrane helix</keyword>
<dbReference type="InterPro" id="IPR036259">
    <property type="entry name" value="MFS_trans_sf"/>
</dbReference>
<dbReference type="PROSITE" id="PS00216">
    <property type="entry name" value="SUGAR_TRANSPORT_1"/>
    <property type="match status" value="1"/>
</dbReference>
<dbReference type="NCBIfam" id="NF011656">
    <property type="entry name" value="PRK15075.1"/>
    <property type="match status" value="1"/>
</dbReference>
<evidence type="ECO:0000256" key="5">
    <source>
        <dbReference type="ARBA" id="ARBA00022692"/>
    </source>
</evidence>
<feature type="transmembrane region" description="Helical" evidence="9">
    <location>
        <begin position="273"/>
        <end position="294"/>
    </location>
</feature>
<evidence type="ECO:0000313" key="12">
    <source>
        <dbReference type="Proteomes" id="UP000036700"/>
    </source>
</evidence>
<dbReference type="InterPro" id="IPR011701">
    <property type="entry name" value="MFS"/>
</dbReference>
<feature type="transmembrane region" description="Helical" evidence="9">
    <location>
        <begin position="185"/>
        <end position="204"/>
    </location>
</feature>
<dbReference type="InterPro" id="IPR051084">
    <property type="entry name" value="H+-coupled_symporters"/>
</dbReference>
<evidence type="ECO:0000256" key="4">
    <source>
        <dbReference type="ARBA" id="ARBA00022475"/>
    </source>
</evidence>
<dbReference type="PROSITE" id="PS50850">
    <property type="entry name" value="MFS"/>
    <property type="match status" value="1"/>
</dbReference>
<dbReference type="OrthoDB" id="6766492at2"/>
<dbReference type="PANTHER" id="PTHR43528:SF6">
    <property type="entry name" value="CITRATE-PROTON SYMPORTER"/>
    <property type="match status" value="1"/>
</dbReference>
<gene>
    <name evidence="11" type="ORF">ABW99_05890</name>
</gene>
<evidence type="ECO:0000313" key="11">
    <source>
        <dbReference type="EMBL" id="AKJ67817.1"/>
    </source>
</evidence>
<dbReference type="Proteomes" id="UP000036700">
    <property type="component" value="Chromosome"/>
</dbReference>
<dbReference type="Gene3D" id="1.20.1250.20">
    <property type="entry name" value="MFS general substrate transporter like domains"/>
    <property type="match status" value="2"/>
</dbReference>
<dbReference type="SUPFAM" id="SSF103473">
    <property type="entry name" value="MFS general substrate transporter"/>
    <property type="match status" value="1"/>
</dbReference>
<proteinExistence type="inferred from homology"/>
<dbReference type="FunFam" id="1.20.1250.20:FF:000001">
    <property type="entry name" value="Dicarboxylate MFS transporter"/>
    <property type="match status" value="1"/>
</dbReference>
<evidence type="ECO:0000256" key="7">
    <source>
        <dbReference type="ARBA" id="ARBA00022989"/>
    </source>
</evidence>
<dbReference type="EMBL" id="CP011568">
    <property type="protein sequence ID" value="AKJ67817.1"/>
    <property type="molecule type" value="Genomic_DNA"/>
</dbReference>
<feature type="transmembrane region" description="Helical" evidence="9">
    <location>
        <begin position="367"/>
        <end position="389"/>
    </location>
</feature>
<dbReference type="AlphaFoldDB" id="A0A0G3ER39"/>